<gene>
    <name evidence="2" type="ORF">RMR22_18895</name>
</gene>
<name>A0AAW9FIF0_9HYPH</name>
<sequence length="215" mass="24300">MYFPLDPDVPAWLAQPLWHPDIDPEAILVAEAPAGHSECLEFNPENLPAMVRGVGREQAVYIPASGPDGSLRIWFTDGSLPSRAAALLPMDGDLDIRLHSLQRMRRWLSHRQAGPVMRQQQISVFHRHRFILMLRVLDGLRDGASRREIASVMFNRNFRTISAVEWQNTSERRHLARLVVEAKDYVCGGYRRILRGGAPKGQLFRNAGNQDVTSA</sequence>
<evidence type="ECO:0000313" key="2">
    <source>
        <dbReference type="EMBL" id="MDX8304332.1"/>
    </source>
</evidence>
<dbReference type="RefSeq" id="WP_320203074.1">
    <property type="nucleotide sequence ID" value="NZ_CP192782.1"/>
</dbReference>
<proteinExistence type="predicted"/>
<dbReference type="AlphaFoldDB" id="A0AAW9FIF0"/>
<comment type="caution">
    <text evidence="2">The sequence shown here is derived from an EMBL/GenBank/DDBJ whole genome shotgun (WGS) entry which is preliminary data.</text>
</comment>
<protein>
    <submittedName>
        <fullName evidence="2">DUF2285 domain-containing protein</fullName>
    </submittedName>
</protein>
<reference evidence="2" key="1">
    <citation type="journal article" date="2023" name="Phytobiomes J">
        <title>Deciphering the key players within the bacterial microbiota associated with aerial crown gall tumors on rhododendron: Insights into the gallobiome.</title>
        <authorList>
            <person name="Kuzmanovic N."/>
            <person name="Nesme J."/>
            <person name="Wolf J."/>
            <person name="Neumann-Schaal M."/>
            <person name="Petersen J."/>
            <person name="Fernandez-Gnecco G."/>
            <person name="Sproeer C."/>
            <person name="Bunk B."/>
            <person name="Overmann J."/>
            <person name="Sorensen S.J."/>
            <person name="Idczak E."/>
            <person name="Smalla K."/>
        </authorList>
    </citation>
    <scope>NUCLEOTIDE SEQUENCE</scope>
    <source>
        <strain evidence="2">Rho-11.1</strain>
    </source>
</reference>
<dbReference type="Pfam" id="PF10074">
    <property type="entry name" value="RovC_DNA-bd"/>
    <property type="match status" value="1"/>
</dbReference>
<evidence type="ECO:0000259" key="1">
    <source>
        <dbReference type="Pfam" id="PF10074"/>
    </source>
</evidence>
<organism evidence="2">
    <name type="scientific">Agrobacterium rosae</name>
    <dbReference type="NCBI Taxonomy" id="1972867"/>
    <lineage>
        <taxon>Bacteria</taxon>
        <taxon>Pseudomonadati</taxon>
        <taxon>Pseudomonadota</taxon>
        <taxon>Alphaproteobacteria</taxon>
        <taxon>Hyphomicrobiales</taxon>
        <taxon>Rhizobiaceae</taxon>
        <taxon>Rhizobium/Agrobacterium group</taxon>
        <taxon>Agrobacterium</taxon>
    </lineage>
</organism>
<dbReference type="EMBL" id="JAVRAF010000007">
    <property type="protein sequence ID" value="MDX8304332.1"/>
    <property type="molecule type" value="Genomic_DNA"/>
</dbReference>
<feature type="domain" description="T6SS Transcription factor RovC-like DNA binding" evidence="1">
    <location>
        <begin position="87"/>
        <end position="195"/>
    </location>
</feature>
<dbReference type="InterPro" id="IPR018754">
    <property type="entry name" value="RovC-like_DNA-bd"/>
</dbReference>
<accession>A0AAW9FIF0</accession>